<dbReference type="PATRIC" id="fig|1129367.4.peg.703"/>
<accession>A0A0F6AHK6</accession>
<reference evidence="1 2" key="1">
    <citation type="journal article" date="2015" name="BMC Genomics">
        <title>Genome mining reveals unlocked bioactive potential of marine Gram-negative bacteria.</title>
        <authorList>
            <person name="Machado H."/>
            <person name="Sonnenschein E.C."/>
            <person name="Melchiorsen J."/>
            <person name="Gram L."/>
        </authorList>
    </citation>
    <scope>NUCLEOTIDE SEQUENCE [LARGE SCALE GENOMIC DNA]</scope>
    <source>
        <strain evidence="1 2">S4054</strain>
    </source>
</reference>
<protein>
    <submittedName>
        <fullName evidence="1">Uncharacterized protein</fullName>
    </submittedName>
</protein>
<gene>
    <name evidence="1" type="ORF">N479_26145</name>
</gene>
<comment type="caution">
    <text evidence="1">The sequence shown here is derived from an EMBL/GenBank/DDBJ whole genome shotgun (WGS) entry which is preliminary data.</text>
</comment>
<dbReference type="Proteomes" id="UP000033434">
    <property type="component" value="Unassembled WGS sequence"/>
</dbReference>
<proteinExistence type="predicted"/>
<sequence length="43" mass="5194">MIFFHYKDEKYELKDQKQLFSQANIHTAKNQKPIKNKKSLALK</sequence>
<dbReference type="AlphaFoldDB" id="A0A0F6AHK6"/>
<evidence type="ECO:0000313" key="1">
    <source>
        <dbReference type="EMBL" id="KKE85281.1"/>
    </source>
</evidence>
<name>A0A0F6AHK6_9GAMM</name>
<organism evidence="1 2">
    <name type="scientific">Pseudoalteromonas luteoviolacea S4054</name>
    <dbReference type="NCBI Taxonomy" id="1129367"/>
    <lineage>
        <taxon>Bacteria</taxon>
        <taxon>Pseudomonadati</taxon>
        <taxon>Pseudomonadota</taxon>
        <taxon>Gammaproteobacteria</taxon>
        <taxon>Alteromonadales</taxon>
        <taxon>Pseudoalteromonadaceae</taxon>
        <taxon>Pseudoalteromonas</taxon>
    </lineage>
</organism>
<evidence type="ECO:0000313" key="2">
    <source>
        <dbReference type="Proteomes" id="UP000033434"/>
    </source>
</evidence>
<dbReference type="EMBL" id="AUXW01000062">
    <property type="protein sequence ID" value="KKE85281.1"/>
    <property type="molecule type" value="Genomic_DNA"/>
</dbReference>